<dbReference type="Proteomes" id="UP000267342">
    <property type="component" value="Chromosome"/>
</dbReference>
<dbReference type="KEGG" id="zpl:ZBT109_1979"/>
<organism evidence="1 2">
    <name type="scientific">Zymobacter palmae</name>
    <dbReference type="NCBI Taxonomy" id="33074"/>
    <lineage>
        <taxon>Bacteria</taxon>
        <taxon>Pseudomonadati</taxon>
        <taxon>Pseudomonadota</taxon>
        <taxon>Gammaproteobacteria</taxon>
        <taxon>Oceanospirillales</taxon>
        <taxon>Halomonadaceae</taxon>
        <taxon>Zymobacter group</taxon>
        <taxon>Zymobacter</taxon>
    </lineage>
</organism>
<protein>
    <submittedName>
        <fullName evidence="1">Phox homology (PX) domain protein</fullName>
    </submittedName>
</protein>
<keyword evidence="2" id="KW-1185">Reference proteome</keyword>
<name>A0A348HGH3_9GAMM</name>
<reference evidence="1 2" key="1">
    <citation type="submission" date="2018-09" db="EMBL/GenBank/DDBJ databases">
        <title>Zymobacter palmae IAM14233 (=T109) whole genome analysis.</title>
        <authorList>
            <person name="Yanase H."/>
        </authorList>
    </citation>
    <scope>NUCLEOTIDE SEQUENCE [LARGE SCALE GENOMIC DNA]</scope>
    <source>
        <strain evidence="1 2">IAM14233</strain>
    </source>
</reference>
<evidence type="ECO:0000313" key="1">
    <source>
        <dbReference type="EMBL" id="BBG30725.1"/>
    </source>
</evidence>
<gene>
    <name evidence="1" type="ORF">ZBT109_1979</name>
</gene>
<dbReference type="AlphaFoldDB" id="A0A348HGH3"/>
<accession>A0A348HGH3</accession>
<evidence type="ECO:0000313" key="2">
    <source>
        <dbReference type="Proteomes" id="UP000267342"/>
    </source>
</evidence>
<sequence>MTARQAAPPPLLVSVDVVDRFLNGSDLFSFFVRNFSVEFLFQSHYQLNGVEGISTQVFSERRVVLNFFRFNAQLFNNDFLDALFNAAHEGKLLKKSDSSVQD</sequence>
<proteinExistence type="predicted"/>
<dbReference type="EMBL" id="AP018933">
    <property type="protein sequence ID" value="BBG30725.1"/>
    <property type="molecule type" value="Genomic_DNA"/>
</dbReference>